<comment type="caution">
    <text evidence="1">The sequence shown here is derived from an EMBL/GenBank/DDBJ whole genome shotgun (WGS) entry which is preliminary data.</text>
</comment>
<protein>
    <recommendedName>
        <fullName evidence="3">UBN2 domain-containing protein</fullName>
    </recommendedName>
</protein>
<dbReference type="AlphaFoldDB" id="A0A8T3AAZ1"/>
<dbReference type="PANTHER" id="PTHR47481:SF31">
    <property type="entry name" value="OS01G0873500 PROTEIN"/>
    <property type="match status" value="1"/>
</dbReference>
<proteinExistence type="predicted"/>
<keyword evidence="2" id="KW-1185">Reference proteome</keyword>
<reference evidence="1" key="1">
    <citation type="journal article" date="2022" name="Front. Genet.">
        <title>Chromosome-Scale Assembly of the Dendrobium nobile Genome Provides Insights Into the Molecular Mechanism of the Biosynthesis of the Medicinal Active Ingredient of Dendrobium.</title>
        <authorList>
            <person name="Xu Q."/>
            <person name="Niu S.-C."/>
            <person name="Li K.-L."/>
            <person name="Zheng P.-J."/>
            <person name="Zhang X.-J."/>
            <person name="Jia Y."/>
            <person name="Liu Y."/>
            <person name="Niu Y.-X."/>
            <person name="Yu L.-H."/>
            <person name="Chen D.-F."/>
            <person name="Zhang G.-Q."/>
        </authorList>
    </citation>
    <scope>NUCLEOTIDE SEQUENCE</scope>
    <source>
        <tissue evidence="1">Leaf</tissue>
    </source>
</reference>
<dbReference type="OrthoDB" id="786475at2759"/>
<evidence type="ECO:0000313" key="2">
    <source>
        <dbReference type="Proteomes" id="UP000829196"/>
    </source>
</evidence>
<dbReference type="Pfam" id="PF14223">
    <property type="entry name" value="Retrotran_gag_2"/>
    <property type="match status" value="1"/>
</dbReference>
<gene>
    <name evidence="1" type="ORF">KFK09_027490</name>
</gene>
<dbReference type="EMBL" id="JAGYWB010000018">
    <property type="protein sequence ID" value="KAI0493214.1"/>
    <property type="molecule type" value="Genomic_DNA"/>
</dbReference>
<evidence type="ECO:0000313" key="1">
    <source>
        <dbReference type="EMBL" id="KAI0493214.1"/>
    </source>
</evidence>
<dbReference type="Proteomes" id="UP000829196">
    <property type="component" value="Unassembled WGS sequence"/>
</dbReference>
<dbReference type="SMR" id="A0A8T3AAZ1"/>
<evidence type="ECO:0008006" key="3">
    <source>
        <dbReference type="Google" id="ProtNLM"/>
    </source>
</evidence>
<dbReference type="PANTHER" id="PTHR47481">
    <property type="match status" value="1"/>
</dbReference>
<accession>A0A8T3AAZ1</accession>
<organism evidence="1 2">
    <name type="scientific">Dendrobium nobile</name>
    <name type="common">Orchid</name>
    <dbReference type="NCBI Taxonomy" id="94219"/>
    <lineage>
        <taxon>Eukaryota</taxon>
        <taxon>Viridiplantae</taxon>
        <taxon>Streptophyta</taxon>
        <taxon>Embryophyta</taxon>
        <taxon>Tracheophyta</taxon>
        <taxon>Spermatophyta</taxon>
        <taxon>Magnoliopsida</taxon>
        <taxon>Liliopsida</taxon>
        <taxon>Asparagales</taxon>
        <taxon>Orchidaceae</taxon>
        <taxon>Epidendroideae</taxon>
        <taxon>Malaxideae</taxon>
        <taxon>Dendrobiinae</taxon>
        <taxon>Dendrobium</taxon>
    </lineage>
</organism>
<name>A0A8T3AAZ1_DENNO</name>
<sequence length="112" mass="12493">MTTLSLSQYLTDIKTLVDNITAVGSYINPEDIMLYTLNGFPPQYQAFKASIQTKHTPISLEDLYSLLISEEINILAESAKYHPPPSSQSVFYALVEEDTESKVAINLPYSAM</sequence>